<evidence type="ECO:0000313" key="1">
    <source>
        <dbReference type="EMBL" id="EOA87252.1"/>
    </source>
</evidence>
<reference evidence="1 2" key="2">
    <citation type="journal article" date="2013" name="PLoS Genet.">
        <title>Comparative genome structure, secondary metabolite, and effector coding capacity across Cochliobolus pathogens.</title>
        <authorList>
            <person name="Condon B.J."/>
            <person name="Leng Y."/>
            <person name="Wu D."/>
            <person name="Bushley K.E."/>
            <person name="Ohm R.A."/>
            <person name="Otillar R."/>
            <person name="Martin J."/>
            <person name="Schackwitz W."/>
            <person name="Grimwood J."/>
            <person name="MohdZainudin N."/>
            <person name="Xue C."/>
            <person name="Wang R."/>
            <person name="Manning V.A."/>
            <person name="Dhillon B."/>
            <person name="Tu Z.J."/>
            <person name="Steffenson B.J."/>
            <person name="Salamov A."/>
            <person name="Sun H."/>
            <person name="Lowry S."/>
            <person name="LaButti K."/>
            <person name="Han J."/>
            <person name="Copeland A."/>
            <person name="Lindquist E."/>
            <person name="Barry K."/>
            <person name="Schmutz J."/>
            <person name="Baker S.E."/>
            <person name="Ciuffetti L.M."/>
            <person name="Grigoriev I.V."/>
            <person name="Zhong S."/>
            <person name="Turgeon B.G."/>
        </authorList>
    </citation>
    <scope>NUCLEOTIDE SEQUENCE [LARGE SCALE GENOMIC DNA]</scope>
    <source>
        <strain evidence="2">28A</strain>
    </source>
</reference>
<dbReference type="AlphaFoldDB" id="R0KGT6"/>
<name>R0KGT6_EXST2</name>
<evidence type="ECO:0000313" key="2">
    <source>
        <dbReference type="Proteomes" id="UP000016935"/>
    </source>
</evidence>
<proteinExistence type="predicted"/>
<dbReference type="GeneID" id="19398706"/>
<protein>
    <submittedName>
        <fullName evidence="1">Uncharacterized protein</fullName>
    </submittedName>
</protein>
<organism evidence="1 2">
    <name type="scientific">Exserohilum turcicum (strain 28A)</name>
    <name type="common">Northern leaf blight fungus</name>
    <name type="synonym">Setosphaeria turcica</name>
    <dbReference type="NCBI Taxonomy" id="671987"/>
    <lineage>
        <taxon>Eukaryota</taxon>
        <taxon>Fungi</taxon>
        <taxon>Dikarya</taxon>
        <taxon>Ascomycota</taxon>
        <taxon>Pezizomycotina</taxon>
        <taxon>Dothideomycetes</taxon>
        <taxon>Pleosporomycetidae</taxon>
        <taxon>Pleosporales</taxon>
        <taxon>Pleosporineae</taxon>
        <taxon>Pleosporaceae</taxon>
        <taxon>Exserohilum</taxon>
    </lineage>
</organism>
<reference evidence="1 2" key="1">
    <citation type="journal article" date="2012" name="PLoS Pathog.">
        <title>Diverse lifestyles and strategies of plant pathogenesis encoded in the genomes of eighteen Dothideomycetes fungi.</title>
        <authorList>
            <person name="Ohm R.A."/>
            <person name="Feau N."/>
            <person name="Henrissat B."/>
            <person name="Schoch C.L."/>
            <person name="Horwitz B.A."/>
            <person name="Barry K.W."/>
            <person name="Condon B.J."/>
            <person name="Copeland A.C."/>
            <person name="Dhillon B."/>
            <person name="Glaser F."/>
            <person name="Hesse C.N."/>
            <person name="Kosti I."/>
            <person name="LaButti K."/>
            <person name="Lindquist E.A."/>
            <person name="Lucas S."/>
            <person name="Salamov A.A."/>
            <person name="Bradshaw R.E."/>
            <person name="Ciuffetti L."/>
            <person name="Hamelin R.C."/>
            <person name="Kema G.H.J."/>
            <person name="Lawrence C."/>
            <person name="Scott J.A."/>
            <person name="Spatafora J.W."/>
            <person name="Turgeon B.G."/>
            <person name="de Wit P.J.G.M."/>
            <person name="Zhong S."/>
            <person name="Goodwin S.B."/>
            <person name="Grigoriev I.V."/>
        </authorList>
    </citation>
    <scope>NUCLEOTIDE SEQUENCE [LARGE SCALE GENOMIC DNA]</scope>
    <source>
        <strain evidence="2">28A</strain>
    </source>
</reference>
<dbReference type="Proteomes" id="UP000016935">
    <property type="component" value="Unassembled WGS sequence"/>
</dbReference>
<dbReference type="HOGENOM" id="CLU_136308_0_0_1"/>
<accession>R0KGT6</accession>
<dbReference type="OrthoDB" id="3690070at2759"/>
<dbReference type="EMBL" id="KB908592">
    <property type="protein sequence ID" value="EOA87252.1"/>
    <property type="molecule type" value="Genomic_DNA"/>
</dbReference>
<sequence>MEGVNGKAGGGARHNDISVKFCDQGQPLPTTPLNPTTPSPSACPYHFVKLETPLLQNIPPGVHPLQQLEYTPLCDLPVGISGDCNVGTAASAGCACVYNSNMLNDAMFRELDAMTQEPKEKEKSPA</sequence>
<dbReference type="RefSeq" id="XP_008025704.1">
    <property type="nucleotide sequence ID" value="XM_008027513.1"/>
</dbReference>
<keyword evidence="2" id="KW-1185">Reference proteome</keyword>
<gene>
    <name evidence="1" type="ORF">SETTUDRAFT_163245</name>
</gene>